<dbReference type="InterPro" id="IPR016040">
    <property type="entry name" value="NAD(P)-bd_dom"/>
</dbReference>
<reference evidence="3" key="2">
    <citation type="submission" date="2021-10" db="EMBL/GenBank/DDBJ databases">
        <title>Phylogenomics reveals ancestral predisposition of the termite-cultivated fungus Termitomyces towards a domesticated lifestyle.</title>
        <authorList>
            <person name="Auxier B."/>
            <person name="Grum-Grzhimaylo A."/>
            <person name="Cardenas M.E."/>
            <person name="Lodge J.D."/>
            <person name="Laessoe T."/>
            <person name="Pedersen O."/>
            <person name="Smith M.E."/>
            <person name="Kuyper T.W."/>
            <person name="Franco-Molano E.A."/>
            <person name="Baroni T.J."/>
            <person name="Aanen D.K."/>
        </authorList>
    </citation>
    <scope>NUCLEOTIDE SEQUENCE</scope>
    <source>
        <strain evidence="3">D49</strain>
    </source>
</reference>
<dbReference type="PANTHER" id="PTHR43355:SF2">
    <property type="entry name" value="FLAVIN REDUCTASE (NADPH)"/>
    <property type="match status" value="1"/>
</dbReference>
<dbReference type="OrthoDB" id="10254221at2759"/>
<comment type="caution">
    <text evidence="3">The sequence shown here is derived from an EMBL/GenBank/DDBJ whole genome shotgun (WGS) entry which is preliminary data.</text>
</comment>
<evidence type="ECO:0000256" key="1">
    <source>
        <dbReference type="ARBA" id="ARBA00038376"/>
    </source>
</evidence>
<organism evidence="3 4">
    <name type="scientific">Sphagnurus paluster</name>
    <dbReference type="NCBI Taxonomy" id="117069"/>
    <lineage>
        <taxon>Eukaryota</taxon>
        <taxon>Fungi</taxon>
        <taxon>Dikarya</taxon>
        <taxon>Basidiomycota</taxon>
        <taxon>Agaricomycotina</taxon>
        <taxon>Agaricomycetes</taxon>
        <taxon>Agaricomycetidae</taxon>
        <taxon>Agaricales</taxon>
        <taxon>Tricholomatineae</taxon>
        <taxon>Lyophyllaceae</taxon>
        <taxon>Sphagnurus</taxon>
    </lineage>
</organism>
<evidence type="ECO:0000313" key="3">
    <source>
        <dbReference type="EMBL" id="KAG5636566.1"/>
    </source>
</evidence>
<dbReference type="SUPFAM" id="SSF51735">
    <property type="entry name" value="NAD(P)-binding Rossmann-fold domains"/>
    <property type="match status" value="1"/>
</dbReference>
<evidence type="ECO:0000313" key="4">
    <source>
        <dbReference type="Proteomes" id="UP000717328"/>
    </source>
</evidence>
<dbReference type="InterPro" id="IPR036291">
    <property type="entry name" value="NAD(P)-bd_dom_sf"/>
</dbReference>
<dbReference type="Gene3D" id="3.40.50.720">
    <property type="entry name" value="NAD(P)-binding Rossmann-like Domain"/>
    <property type="match status" value="1"/>
</dbReference>
<sequence length="222" mass="23999">MRILILGATGAAGILLIRHTLRQYESSTIVLYVRSPNKVPDNIKENASITIVQGQLDDNETLSKALQGADVVLSALGPSVRRGPFHPSNTPLAHAYSTVIVLMHELGVKRLICLGTASITDPADKFNLAFSILINGVATFARNAYNDVVAIGKNVRTQGVDLDWTIVRVPILTNSDSEEVIAGYVGDGKTNTFLSRAGFAAFVVEEIERREWVQKAPLICSA</sequence>
<reference evidence="3" key="1">
    <citation type="submission" date="2021-02" db="EMBL/GenBank/DDBJ databases">
        <authorList>
            <person name="Nieuwenhuis M."/>
            <person name="Van De Peppel L.J.J."/>
        </authorList>
    </citation>
    <scope>NUCLEOTIDE SEQUENCE</scope>
    <source>
        <strain evidence="3">D49</strain>
    </source>
</reference>
<dbReference type="Pfam" id="PF13460">
    <property type="entry name" value="NAD_binding_10"/>
    <property type="match status" value="1"/>
</dbReference>
<gene>
    <name evidence="3" type="ORF">H0H81_007618</name>
</gene>
<protein>
    <recommendedName>
        <fullName evidence="2">NAD(P)-binding domain-containing protein</fullName>
    </recommendedName>
</protein>
<evidence type="ECO:0000259" key="2">
    <source>
        <dbReference type="Pfam" id="PF13460"/>
    </source>
</evidence>
<dbReference type="AlphaFoldDB" id="A0A9P7K3B8"/>
<dbReference type="Proteomes" id="UP000717328">
    <property type="component" value="Unassembled WGS sequence"/>
</dbReference>
<dbReference type="InterPro" id="IPR051606">
    <property type="entry name" value="Polyketide_Oxido-like"/>
</dbReference>
<comment type="similarity">
    <text evidence="1">Belongs to the avfA family.</text>
</comment>
<dbReference type="PANTHER" id="PTHR43355">
    <property type="entry name" value="FLAVIN REDUCTASE (NADPH)"/>
    <property type="match status" value="1"/>
</dbReference>
<dbReference type="EMBL" id="JABCKI010005917">
    <property type="protein sequence ID" value="KAG5636566.1"/>
    <property type="molecule type" value="Genomic_DNA"/>
</dbReference>
<name>A0A9P7K3B8_9AGAR</name>
<keyword evidence="4" id="KW-1185">Reference proteome</keyword>
<proteinExistence type="inferred from homology"/>
<dbReference type="GO" id="GO:0016646">
    <property type="term" value="F:oxidoreductase activity, acting on the CH-NH group of donors, NAD or NADP as acceptor"/>
    <property type="evidence" value="ECO:0007669"/>
    <property type="project" value="TreeGrafter"/>
</dbReference>
<accession>A0A9P7K3B8</accession>
<feature type="domain" description="NAD(P)-binding" evidence="2">
    <location>
        <begin position="7"/>
        <end position="208"/>
    </location>
</feature>